<dbReference type="EMBL" id="HBFM01009545">
    <property type="protein sequence ID" value="CAD8769686.1"/>
    <property type="molecule type" value="Transcribed_RNA"/>
</dbReference>
<comment type="subcellular location">
    <subcellularLocation>
        <location evidence="1">Mitochondrion inner membrane</location>
        <topology evidence="1">Multi-pass membrane protein</topology>
    </subcellularLocation>
</comment>
<feature type="compositionally biased region" description="Low complexity" evidence="9">
    <location>
        <begin position="332"/>
        <end position="343"/>
    </location>
</feature>
<sequence length="358" mass="39185">MLLKSFNYGFKYGPHRLSHALSTIKAGPTTAQTPNKNGNGSNVDNSILNITKDLKLPILNFLFHNAALGHLNASGPIRGFSSTSKGIRIFDDLTLTLPSSPFKKKKKMPDVPKLVLYRGKGIIFFRFFVRAKVFQLLGVAAFCVMISAFLSTQSPSTGEVLATGALLFGCIASSYCIWYYSGRYVGELSLILPKKDTVRFSVLDFWGNREDNDYPITQIIPPWRNVSIAEVKRSCRQPLTPITVTDDRQYYLSLSHGKLLEPVVFQNLLYGKPLDEKYSPQKFKEKLGDAIDAQEMAAGSDAAVAQKVIKMIIESEVAKGADLPANNPPMSPSNQAASNSSAADVDATKPIGPDGKSL</sequence>
<evidence type="ECO:0000256" key="5">
    <source>
        <dbReference type="ARBA" id="ARBA00022792"/>
    </source>
</evidence>
<evidence type="ECO:0000256" key="1">
    <source>
        <dbReference type="ARBA" id="ARBA00004448"/>
    </source>
</evidence>
<reference evidence="11" key="1">
    <citation type="submission" date="2021-01" db="EMBL/GenBank/DDBJ databases">
        <authorList>
            <person name="Corre E."/>
            <person name="Pelletier E."/>
            <person name="Niang G."/>
            <person name="Scheremetjew M."/>
            <person name="Finn R."/>
            <person name="Kale V."/>
            <person name="Holt S."/>
            <person name="Cochrane G."/>
            <person name="Meng A."/>
            <person name="Brown T."/>
            <person name="Cohen L."/>
        </authorList>
    </citation>
    <scope>NUCLEOTIDE SEQUENCE</scope>
    <source>
        <strain evidence="11">SAG 63-3</strain>
    </source>
</reference>
<evidence type="ECO:0000256" key="6">
    <source>
        <dbReference type="ARBA" id="ARBA00022989"/>
    </source>
</evidence>
<keyword evidence="8 10" id="KW-0472">Membrane</keyword>
<evidence type="ECO:0000256" key="8">
    <source>
        <dbReference type="ARBA" id="ARBA00023136"/>
    </source>
</evidence>
<comment type="similarity">
    <text evidence="2">Belongs to the TMEM186 family.</text>
</comment>
<evidence type="ECO:0000256" key="4">
    <source>
        <dbReference type="ARBA" id="ARBA00022692"/>
    </source>
</evidence>
<evidence type="ECO:0000313" key="11">
    <source>
        <dbReference type="EMBL" id="CAD8769686.1"/>
    </source>
</evidence>
<keyword evidence="6 10" id="KW-1133">Transmembrane helix</keyword>
<organism evidence="11">
    <name type="scientific">Polytomella parva</name>
    <dbReference type="NCBI Taxonomy" id="51329"/>
    <lineage>
        <taxon>Eukaryota</taxon>
        <taxon>Viridiplantae</taxon>
        <taxon>Chlorophyta</taxon>
        <taxon>core chlorophytes</taxon>
        <taxon>Chlorophyceae</taxon>
        <taxon>CS clade</taxon>
        <taxon>Chlamydomonadales</taxon>
        <taxon>Chlamydomonadaceae</taxon>
        <taxon>Polytomella</taxon>
    </lineage>
</organism>
<keyword evidence="5" id="KW-0999">Mitochondrion inner membrane</keyword>
<feature type="transmembrane region" description="Helical" evidence="10">
    <location>
        <begin position="160"/>
        <end position="180"/>
    </location>
</feature>
<keyword evidence="7" id="KW-0496">Mitochondrion</keyword>
<name>A0A7S0UVN4_9CHLO</name>
<evidence type="ECO:0000256" key="3">
    <source>
        <dbReference type="ARBA" id="ARBA00014604"/>
    </source>
</evidence>
<dbReference type="InterPro" id="IPR026571">
    <property type="entry name" value="Tmem186"/>
</dbReference>
<evidence type="ECO:0000256" key="7">
    <source>
        <dbReference type="ARBA" id="ARBA00023128"/>
    </source>
</evidence>
<evidence type="ECO:0000256" key="10">
    <source>
        <dbReference type="SAM" id="Phobius"/>
    </source>
</evidence>
<feature type="transmembrane region" description="Helical" evidence="10">
    <location>
        <begin position="133"/>
        <end position="154"/>
    </location>
</feature>
<dbReference type="PANTHER" id="PTHR13603">
    <property type="entry name" value="TRANSMEMBRANE PROTEIN 186"/>
    <property type="match status" value="1"/>
</dbReference>
<proteinExistence type="inferred from homology"/>
<accession>A0A7S0UVN4</accession>
<dbReference type="AlphaFoldDB" id="A0A7S0UVN4"/>
<gene>
    <name evidence="11" type="ORF">PPAR00522_LOCUS6085</name>
</gene>
<evidence type="ECO:0000256" key="2">
    <source>
        <dbReference type="ARBA" id="ARBA00007020"/>
    </source>
</evidence>
<keyword evidence="4 10" id="KW-0812">Transmembrane</keyword>
<dbReference type="GO" id="GO:0005743">
    <property type="term" value="C:mitochondrial inner membrane"/>
    <property type="evidence" value="ECO:0007669"/>
    <property type="project" value="UniProtKB-SubCell"/>
</dbReference>
<protein>
    <recommendedName>
        <fullName evidence="3">Transmembrane protein 186</fullName>
    </recommendedName>
</protein>
<dbReference type="PANTHER" id="PTHR13603:SF1">
    <property type="entry name" value="TRANSMEMBRANE PROTEIN 186"/>
    <property type="match status" value="1"/>
</dbReference>
<feature type="region of interest" description="Disordered" evidence="9">
    <location>
        <begin position="321"/>
        <end position="358"/>
    </location>
</feature>
<evidence type="ECO:0000256" key="9">
    <source>
        <dbReference type="SAM" id="MobiDB-lite"/>
    </source>
</evidence>